<dbReference type="PANTHER" id="PTHR11941">
    <property type="entry name" value="ENOYL-COA HYDRATASE-RELATED"/>
    <property type="match status" value="1"/>
</dbReference>
<proteinExistence type="predicted"/>
<keyword evidence="2" id="KW-1185">Reference proteome</keyword>
<name>A0ABR7LX74_9ACTN</name>
<dbReference type="RefSeq" id="WP_187246503.1">
    <property type="nucleotide sequence ID" value="NZ_BAAAOK010000011.1"/>
</dbReference>
<dbReference type="InterPro" id="IPR001753">
    <property type="entry name" value="Enoyl-CoA_hydra/iso"/>
</dbReference>
<dbReference type="SUPFAM" id="SSF52096">
    <property type="entry name" value="ClpP/crotonase"/>
    <property type="match status" value="1"/>
</dbReference>
<dbReference type="PANTHER" id="PTHR11941:SF54">
    <property type="entry name" value="ENOYL-COA HYDRATASE, MITOCHONDRIAL"/>
    <property type="match status" value="1"/>
</dbReference>
<comment type="caution">
    <text evidence="1">The sequence shown here is derived from an EMBL/GenBank/DDBJ whole genome shotgun (WGS) entry which is preliminary data.</text>
</comment>
<gene>
    <name evidence="1" type="ORF">HKK74_28790</name>
</gene>
<dbReference type="EMBL" id="JABVEC010000027">
    <property type="protein sequence ID" value="MBC6469457.1"/>
    <property type="molecule type" value="Genomic_DNA"/>
</dbReference>
<dbReference type="Gene3D" id="3.90.226.10">
    <property type="entry name" value="2-enoyl-CoA Hydratase, Chain A, domain 1"/>
    <property type="match status" value="1"/>
</dbReference>
<evidence type="ECO:0000313" key="2">
    <source>
        <dbReference type="Proteomes" id="UP000805614"/>
    </source>
</evidence>
<dbReference type="Proteomes" id="UP000805614">
    <property type="component" value="Unassembled WGS sequence"/>
</dbReference>
<evidence type="ECO:0000313" key="1">
    <source>
        <dbReference type="EMBL" id="MBC6469457.1"/>
    </source>
</evidence>
<accession>A0ABR7LX74</accession>
<organism evidence="1 2">
    <name type="scientific">Actinomadura alba</name>
    <dbReference type="NCBI Taxonomy" id="406431"/>
    <lineage>
        <taxon>Bacteria</taxon>
        <taxon>Bacillati</taxon>
        <taxon>Actinomycetota</taxon>
        <taxon>Actinomycetes</taxon>
        <taxon>Streptosporangiales</taxon>
        <taxon>Thermomonosporaceae</taxon>
        <taxon>Actinomadura</taxon>
    </lineage>
</organism>
<dbReference type="InterPro" id="IPR029045">
    <property type="entry name" value="ClpP/crotonase-like_dom_sf"/>
</dbReference>
<dbReference type="Pfam" id="PF00378">
    <property type="entry name" value="ECH_1"/>
    <property type="match status" value="1"/>
</dbReference>
<sequence>MSDLIELDRTREDRLVVTLNRPERRNALDRAMIDALHDVCAELEEHPRLAIVTGQEGVFAGGADIAELRDRGVAEALEGINLRLFERLRRVPMPTVAAIDGWALGGGAELAYACDFRLATPRAVFGQPEVGLGIVAGAGAAYRLPRLVGESLAKDILMAGRRLTAAEAHSAGLVHAVPEPADLMSAAHELCDRLAAQAPLALRLTKLAIDAPDAAHPAVEMLAQAVLFTDQDKHDRMTAFLDRRRRRD</sequence>
<dbReference type="CDD" id="cd06558">
    <property type="entry name" value="crotonase-like"/>
    <property type="match status" value="1"/>
</dbReference>
<reference evidence="1 2" key="1">
    <citation type="submission" date="2020-06" db="EMBL/GenBank/DDBJ databases">
        <title>Actinomadura xiongansis sp. nov., isolated from soil of Baiyangdian.</title>
        <authorList>
            <person name="Zhang X."/>
        </authorList>
    </citation>
    <scope>NUCLEOTIDE SEQUENCE [LARGE SCALE GENOMIC DNA]</scope>
    <source>
        <strain evidence="1 2">HBUM206468</strain>
    </source>
</reference>
<protein>
    <submittedName>
        <fullName evidence="1">Enoyl-CoA hydratase/isomerase family protein</fullName>
    </submittedName>
</protein>